<reference evidence="6 7" key="1">
    <citation type="submission" date="2019-11" db="EMBL/GenBank/DDBJ databases">
        <title>Whole-genome sequence of Rhodoplanes serenus DSM 18633, type strain.</title>
        <authorList>
            <person name="Kyndt J.A."/>
            <person name="Meyer T.E."/>
        </authorList>
    </citation>
    <scope>NUCLEOTIDE SEQUENCE [LARGE SCALE GENOMIC DNA]</scope>
    <source>
        <strain evidence="6 7">DSM 18633</strain>
    </source>
</reference>
<evidence type="ECO:0000256" key="3">
    <source>
        <dbReference type="ARBA" id="ARBA00022840"/>
    </source>
</evidence>
<dbReference type="SMART" id="SM00382">
    <property type="entry name" value="AAA"/>
    <property type="match status" value="1"/>
</dbReference>
<evidence type="ECO:0000256" key="4">
    <source>
        <dbReference type="SAM" id="MobiDB-lite"/>
    </source>
</evidence>
<feature type="compositionally biased region" description="Low complexity" evidence="4">
    <location>
        <begin position="18"/>
        <end position="35"/>
    </location>
</feature>
<evidence type="ECO:0000256" key="1">
    <source>
        <dbReference type="ARBA" id="ARBA00022448"/>
    </source>
</evidence>
<dbReference type="GO" id="GO:0016887">
    <property type="term" value="F:ATP hydrolysis activity"/>
    <property type="evidence" value="ECO:0007669"/>
    <property type="project" value="InterPro"/>
</dbReference>
<evidence type="ECO:0000313" key="7">
    <source>
        <dbReference type="Proteomes" id="UP000438991"/>
    </source>
</evidence>
<feature type="domain" description="ABC transporter" evidence="5">
    <location>
        <begin position="46"/>
        <end position="294"/>
    </location>
</feature>
<feature type="compositionally biased region" description="Polar residues" evidence="4">
    <location>
        <begin position="1"/>
        <end position="11"/>
    </location>
</feature>
<evidence type="ECO:0000313" key="6">
    <source>
        <dbReference type="EMBL" id="MTW15210.1"/>
    </source>
</evidence>
<dbReference type="GO" id="GO:0005524">
    <property type="term" value="F:ATP binding"/>
    <property type="evidence" value="ECO:0007669"/>
    <property type="project" value="UniProtKB-KW"/>
</dbReference>
<keyword evidence="1" id="KW-0813">Transport</keyword>
<evidence type="ECO:0000259" key="5">
    <source>
        <dbReference type="PROSITE" id="PS50893"/>
    </source>
</evidence>
<name>A0A9X4XHJ9_9BRAD</name>
<dbReference type="Pfam" id="PF00005">
    <property type="entry name" value="ABC_tran"/>
    <property type="match status" value="1"/>
</dbReference>
<dbReference type="CDD" id="cd03219">
    <property type="entry name" value="ABC_Mj1267_LivG_branched"/>
    <property type="match status" value="1"/>
</dbReference>
<proteinExistence type="predicted"/>
<protein>
    <submittedName>
        <fullName evidence="6">ATP-binding cassette domain-containing protein</fullName>
    </submittedName>
</protein>
<sequence length="296" mass="32527">MDAMTQQTPTIQHHRAGTAEPAAGSAAARSAATRSAATGPADQVLLAVDRISLRFGGVNALTDVSFDIRRGEIRAIIGPNGAGKTSMLNCINGFYHPTDGTITFKGERRAHMRPYVAARGGIARTFQNVALFRGMTTLDNIMTGRALRMRCGLWRQLVRVGPALREEIEHRQVVEEIIDFLQIQHIRKVPVGRLPYGLQKRVELGRALAMEPDLLLLDEPMAGMNVEEKEDMCRFVVEANRHFRTTVALIEHDIGVVMDLSDRVVVLEYGRKIADGTPAEVKGDPAVIKAYLGVAH</sequence>
<dbReference type="GO" id="GO:0005886">
    <property type="term" value="C:plasma membrane"/>
    <property type="evidence" value="ECO:0007669"/>
    <property type="project" value="TreeGrafter"/>
</dbReference>
<gene>
    <name evidence="6" type="ORF">GJ689_03200</name>
</gene>
<comment type="caution">
    <text evidence="6">The sequence shown here is derived from an EMBL/GenBank/DDBJ whole genome shotgun (WGS) entry which is preliminary data.</text>
</comment>
<dbReference type="InterPro" id="IPR003439">
    <property type="entry name" value="ABC_transporter-like_ATP-bd"/>
</dbReference>
<dbReference type="SUPFAM" id="SSF52540">
    <property type="entry name" value="P-loop containing nucleoside triphosphate hydrolases"/>
    <property type="match status" value="1"/>
</dbReference>
<keyword evidence="2" id="KW-0547">Nucleotide-binding</keyword>
<dbReference type="InterPro" id="IPR003593">
    <property type="entry name" value="AAA+_ATPase"/>
</dbReference>
<dbReference type="EMBL" id="WNKV01000002">
    <property type="protein sequence ID" value="MTW15210.1"/>
    <property type="molecule type" value="Genomic_DNA"/>
</dbReference>
<organism evidence="6 7">
    <name type="scientific">Rhodoplanes serenus</name>
    <dbReference type="NCBI Taxonomy" id="200615"/>
    <lineage>
        <taxon>Bacteria</taxon>
        <taxon>Pseudomonadati</taxon>
        <taxon>Pseudomonadota</taxon>
        <taxon>Alphaproteobacteria</taxon>
        <taxon>Hyphomicrobiales</taxon>
        <taxon>Nitrobacteraceae</taxon>
        <taxon>Rhodoplanes</taxon>
    </lineage>
</organism>
<dbReference type="PANTHER" id="PTHR45772">
    <property type="entry name" value="CONSERVED COMPONENT OF ABC TRANSPORTER FOR NATURAL AMINO ACIDS-RELATED"/>
    <property type="match status" value="1"/>
</dbReference>
<dbReference type="Proteomes" id="UP000438991">
    <property type="component" value="Unassembled WGS sequence"/>
</dbReference>
<dbReference type="PROSITE" id="PS50893">
    <property type="entry name" value="ABC_TRANSPORTER_2"/>
    <property type="match status" value="1"/>
</dbReference>
<feature type="region of interest" description="Disordered" evidence="4">
    <location>
        <begin position="1"/>
        <end position="35"/>
    </location>
</feature>
<dbReference type="Gene3D" id="3.40.50.300">
    <property type="entry name" value="P-loop containing nucleotide triphosphate hydrolases"/>
    <property type="match status" value="1"/>
</dbReference>
<dbReference type="InterPro" id="IPR051120">
    <property type="entry name" value="ABC_AA/LPS_Transport"/>
</dbReference>
<dbReference type="InterPro" id="IPR027417">
    <property type="entry name" value="P-loop_NTPase"/>
</dbReference>
<dbReference type="AlphaFoldDB" id="A0A9X4XHJ9"/>
<dbReference type="FunFam" id="3.40.50.300:FF:000421">
    <property type="entry name" value="Branched-chain amino acid ABC transporter ATP-binding protein"/>
    <property type="match status" value="1"/>
</dbReference>
<accession>A0A9X4XHJ9</accession>
<dbReference type="InterPro" id="IPR032823">
    <property type="entry name" value="BCA_ABC_TP_C"/>
</dbReference>
<dbReference type="PANTHER" id="PTHR45772:SF1">
    <property type="entry name" value="ABC TRANSPORTER ATP-BINDING PROTEIN"/>
    <property type="match status" value="1"/>
</dbReference>
<dbReference type="Pfam" id="PF12399">
    <property type="entry name" value="BCA_ABC_TP_C"/>
    <property type="match status" value="1"/>
</dbReference>
<keyword evidence="3 6" id="KW-0067">ATP-binding</keyword>
<evidence type="ECO:0000256" key="2">
    <source>
        <dbReference type="ARBA" id="ARBA00022741"/>
    </source>
</evidence>